<evidence type="ECO:0000256" key="5">
    <source>
        <dbReference type="ARBA" id="ARBA00022759"/>
    </source>
</evidence>
<feature type="domain" description="ENPP1-3/EXOG-like endonuclease/phosphodiesterase" evidence="12">
    <location>
        <begin position="32"/>
        <end position="222"/>
    </location>
</feature>
<dbReference type="GO" id="GO:0004519">
    <property type="term" value="F:endonuclease activity"/>
    <property type="evidence" value="ECO:0007669"/>
    <property type="project" value="UniProtKB-UniRule"/>
</dbReference>
<evidence type="ECO:0000256" key="1">
    <source>
        <dbReference type="ARBA" id="ARBA00001946"/>
    </source>
</evidence>
<evidence type="ECO:0000259" key="13">
    <source>
        <dbReference type="SMART" id="SM00892"/>
    </source>
</evidence>
<protein>
    <recommendedName>
        <fullName evidence="10">Endonuclease</fullName>
        <ecNumber evidence="10">3.1.30.-</ecNumber>
    </recommendedName>
</protein>
<dbReference type="SMART" id="SM00477">
    <property type="entry name" value="NUC"/>
    <property type="match status" value="1"/>
</dbReference>
<dbReference type="PANTHER" id="PTHR13966">
    <property type="entry name" value="ENDONUCLEASE RELATED"/>
    <property type="match status" value="1"/>
</dbReference>
<feature type="binding site" evidence="9">
    <location>
        <position position="124"/>
    </location>
    <ligand>
        <name>Mg(2+)</name>
        <dbReference type="ChEBI" id="CHEBI:18420"/>
        <note>catalytic</note>
    </ligand>
</feature>
<dbReference type="EMBL" id="QKZK01000003">
    <property type="protein sequence ID" value="PZX20104.1"/>
    <property type="molecule type" value="Genomic_DNA"/>
</dbReference>
<dbReference type="InterPro" id="IPR044929">
    <property type="entry name" value="DNA/RNA_non-sp_Endonuclease_sf"/>
</dbReference>
<feature type="domain" description="DNA/RNA non-specific endonuclease/pyrophosphatase/phosphodiesterase" evidence="13">
    <location>
        <begin position="31"/>
        <end position="222"/>
    </location>
</feature>
<evidence type="ECO:0000313" key="14">
    <source>
        <dbReference type="EMBL" id="PZX20104.1"/>
    </source>
</evidence>
<comment type="similarity">
    <text evidence="2 10">Belongs to the DNA/RNA non-specific endonuclease family.</text>
</comment>
<dbReference type="GO" id="GO:0046872">
    <property type="term" value="F:metal ion binding"/>
    <property type="evidence" value="ECO:0007669"/>
    <property type="project" value="UniProtKB-KW"/>
</dbReference>
<dbReference type="AlphaFoldDB" id="A0A2W7NU25"/>
<dbReference type="PROSITE" id="PS01070">
    <property type="entry name" value="NUCLEASE_NON_SPEC"/>
    <property type="match status" value="1"/>
</dbReference>
<evidence type="ECO:0000256" key="10">
    <source>
        <dbReference type="RuleBase" id="RU366055"/>
    </source>
</evidence>
<name>A0A2W7NU25_9BACT</name>
<dbReference type="SUPFAM" id="SSF54060">
    <property type="entry name" value="His-Me finger endonucleases"/>
    <property type="match status" value="1"/>
</dbReference>
<evidence type="ECO:0000256" key="2">
    <source>
        <dbReference type="ARBA" id="ARBA00010052"/>
    </source>
</evidence>
<dbReference type="Pfam" id="PF01223">
    <property type="entry name" value="Endonuclease_NS"/>
    <property type="match status" value="1"/>
</dbReference>
<keyword evidence="15" id="KW-1185">Reference proteome</keyword>
<dbReference type="OrthoDB" id="9811262at2"/>
<keyword evidence="4 9" id="KW-0479">Metal-binding</keyword>
<evidence type="ECO:0000256" key="9">
    <source>
        <dbReference type="PIRSR" id="PIRSR640255-2"/>
    </source>
</evidence>
<keyword evidence="3 10" id="KW-0540">Nuclease</keyword>
<dbReference type="RefSeq" id="WP_111444279.1">
    <property type="nucleotide sequence ID" value="NZ_QKZK01000003.1"/>
</dbReference>
<organism evidence="14 15">
    <name type="scientific">Breznakibacter xylanolyticus</name>
    <dbReference type="NCBI Taxonomy" id="990"/>
    <lineage>
        <taxon>Bacteria</taxon>
        <taxon>Pseudomonadati</taxon>
        <taxon>Bacteroidota</taxon>
        <taxon>Bacteroidia</taxon>
        <taxon>Marinilabiliales</taxon>
        <taxon>Marinilabiliaceae</taxon>
        <taxon>Breznakibacter</taxon>
    </lineage>
</organism>
<feature type="signal peptide" evidence="11">
    <location>
        <begin position="1"/>
        <end position="18"/>
    </location>
</feature>
<proteinExistence type="inferred from homology"/>
<dbReference type="PANTHER" id="PTHR13966:SF5">
    <property type="entry name" value="ENDONUCLEASE G, MITOCHONDRIAL"/>
    <property type="match status" value="1"/>
</dbReference>
<keyword evidence="6 10" id="KW-0378">Hydrolase</keyword>
<evidence type="ECO:0000313" key="15">
    <source>
        <dbReference type="Proteomes" id="UP000249239"/>
    </source>
</evidence>
<dbReference type="GO" id="GO:0016787">
    <property type="term" value="F:hydrolase activity"/>
    <property type="evidence" value="ECO:0007669"/>
    <property type="project" value="UniProtKB-KW"/>
</dbReference>
<comment type="cofactor">
    <cofactor evidence="1 10">
        <name>Mg(2+)</name>
        <dbReference type="ChEBI" id="CHEBI:18420"/>
    </cofactor>
</comment>
<dbReference type="Gene3D" id="3.40.570.10">
    <property type="entry name" value="Extracellular Endonuclease, subunit A"/>
    <property type="match status" value="1"/>
</dbReference>
<dbReference type="Proteomes" id="UP000249239">
    <property type="component" value="Unassembled WGS sequence"/>
</dbReference>
<evidence type="ECO:0000256" key="4">
    <source>
        <dbReference type="ARBA" id="ARBA00022723"/>
    </source>
</evidence>
<dbReference type="GO" id="GO:0003676">
    <property type="term" value="F:nucleic acid binding"/>
    <property type="evidence" value="ECO:0007669"/>
    <property type="project" value="InterPro"/>
</dbReference>
<dbReference type="EC" id="3.1.30.-" evidence="10"/>
<accession>A0A2W7NU25</accession>
<gene>
    <name evidence="14" type="ORF">LX69_00557</name>
</gene>
<dbReference type="InterPro" id="IPR040255">
    <property type="entry name" value="Non-specific_endonuclease"/>
</dbReference>
<keyword evidence="5 10" id="KW-0255">Endonuclease</keyword>
<comment type="caution">
    <text evidence="14">The sequence shown here is derived from an EMBL/GenBank/DDBJ whole genome shotgun (WGS) entry which is preliminary data.</text>
</comment>
<evidence type="ECO:0000256" key="8">
    <source>
        <dbReference type="PIRSR" id="PIRSR640255-1"/>
    </source>
</evidence>
<dbReference type="InterPro" id="IPR018524">
    <property type="entry name" value="DNA/RNA_endonuclease_AS"/>
</dbReference>
<keyword evidence="11" id="KW-0732">Signal</keyword>
<evidence type="ECO:0000256" key="7">
    <source>
        <dbReference type="ARBA" id="ARBA00022842"/>
    </source>
</evidence>
<reference evidence="14 15" key="1">
    <citation type="submission" date="2018-06" db="EMBL/GenBank/DDBJ databases">
        <title>Genomic Encyclopedia of Archaeal and Bacterial Type Strains, Phase II (KMG-II): from individual species to whole genera.</title>
        <authorList>
            <person name="Goeker M."/>
        </authorList>
    </citation>
    <scope>NUCLEOTIDE SEQUENCE [LARGE SCALE GENOMIC DNA]</scope>
    <source>
        <strain evidence="14 15">DSM 6779</strain>
    </source>
</reference>
<sequence length="309" mass="34087">MKPKILLLFFFFLRFAVAQVYLPASPGEIIHHTHYSLAYAEEHEQPYWVTYTLTKEQVNGTVSRSDQFRPDPAVSTESAQLADYKASGYDRGHICPAADMKISSQAMSESFFLSNMSPQNPSFNRGVWNKLEEYVRQIANTFHTIHVVTGPIFCDNLGTIGANHVTIPGYFYKVIYIPEPQTMLGFVIPNQPGKQKLYQYTLTIDSIETLTGIDFFPQLDTTLQASLEATIPNESAIISPASVQPEHALAHPFSNKSSSVSANACVGSNVIEAIPASQCLGIAKSTGQRCKSKTTNPNGYCNAHQSQVP</sequence>
<keyword evidence="7" id="KW-0460">Magnesium</keyword>
<dbReference type="SMART" id="SM00892">
    <property type="entry name" value="Endonuclease_NS"/>
    <property type="match status" value="1"/>
</dbReference>
<dbReference type="InterPro" id="IPR044925">
    <property type="entry name" value="His-Me_finger_sf"/>
</dbReference>
<dbReference type="InterPro" id="IPR020821">
    <property type="entry name" value="ENPP1-3/EXOG-like_nuc-like"/>
</dbReference>
<evidence type="ECO:0000259" key="12">
    <source>
        <dbReference type="SMART" id="SM00477"/>
    </source>
</evidence>
<evidence type="ECO:0000256" key="11">
    <source>
        <dbReference type="SAM" id="SignalP"/>
    </source>
</evidence>
<dbReference type="InterPro" id="IPR001604">
    <property type="entry name" value="Endo_G_ENPP1-like_dom"/>
</dbReference>
<dbReference type="CDD" id="cd00091">
    <property type="entry name" value="NUC"/>
    <property type="match status" value="1"/>
</dbReference>
<evidence type="ECO:0000256" key="6">
    <source>
        <dbReference type="ARBA" id="ARBA00022801"/>
    </source>
</evidence>
<feature type="active site" description="Proton acceptor" evidence="8">
    <location>
        <position position="93"/>
    </location>
</feature>
<evidence type="ECO:0000256" key="3">
    <source>
        <dbReference type="ARBA" id="ARBA00022722"/>
    </source>
</evidence>
<feature type="chain" id="PRO_5016089983" description="Endonuclease" evidence="11">
    <location>
        <begin position="19"/>
        <end position="309"/>
    </location>
</feature>